<keyword evidence="1" id="KW-0210">Decarboxylase</keyword>
<dbReference type="SUPFAM" id="SSF52518">
    <property type="entry name" value="Thiamin diphosphate-binding fold (THDP-binding)"/>
    <property type="match status" value="1"/>
</dbReference>
<evidence type="ECO:0000313" key="3">
    <source>
        <dbReference type="EMBL" id="MFC3124074.1"/>
    </source>
</evidence>
<name>A0ABV7FXG9_9PROT</name>
<evidence type="ECO:0000256" key="1">
    <source>
        <dbReference type="ARBA" id="ARBA00022793"/>
    </source>
</evidence>
<comment type="caution">
    <text evidence="3">The sequence shown here is derived from an EMBL/GenBank/DDBJ whole genome shotgun (WGS) entry which is preliminary data.</text>
</comment>
<dbReference type="InterPro" id="IPR029061">
    <property type="entry name" value="THDP-binding"/>
</dbReference>
<evidence type="ECO:0000313" key="4">
    <source>
        <dbReference type="Proteomes" id="UP001595593"/>
    </source>
</evidence>
<dbReference type="PANTHER" id="PTHR42818">
    <property type="entry name" value="SULFOPYRUVATE DECARBOXYLASE SUBUNIT ALPHA"/>
    <property type="match status" value="1"/>
</dbReference>
<dbReference type="PANTHER" id="PTHR42818:SF1">
    <property type="entry name" value="SULFOPYRUVATE DECARBOXYLASE"/>
    <property type="match status" value="1"/>
</dbReference>
<dbReference type="InterPro" id="IPR051818">
    <property type="entry name" value="TPP_dependent_decarboxylase"/>
</dbReference>
<dbReference type="RefSeq" id="WP_379594241.1">
    <property type="nucleotide sequence ID" value="NZ_JBHRTN010000004.1"/>
</dbReference>
<dbReference type="EMBL" id="JBHRTN010000004">
    <property type="protein sequence ID" value="MFC3124074.1"/>
    <property type="molecule type" value="Genomic_DNA"/>
</dbReference>
<dbReference type="Proteomes" id="UP001595593">
    <property type="component" value="Unassembled WGS sequence"/>
</dbReference>
<evidence type="ECO:0000256" key="2">
    <source>
        <dbReference type="ARBA" id="ARBA00023239"/>
    </source>
</evidence>
<dbReference type="CDD" id="cd07035">
    <property type="entry name" value="TPP_PYR_POX_like"/>
    <property type="match status" value="1"/>
</dbReference>
<accession>A0ABV7FXG9</accession>
<protein>
    <submittedName>
        <fullName evidence="3">Phosphonopyruvate decarboxylase</fullName>
    </submittedName>
</protein>
<proteinExistence type="predicted"/>
<keyword evidence="2" id="KW-0456">Lyase</keyword>
<reference evidence="4" key="1">
    <citation type="journal article" date="2019" name="Int. J. Syst. Evol. Microbiol.">
        <title>The Global Catalogue of Microorganisms (GCM) 10K type strain sequencing project: providing services to taxonomists for standard genome sequencing and annotation.</title>
        <authorList>
            <consortium name="The Broad Institute Genomics Platform"/>
            <consortium name="The Broad Institute Genome Sequencing Center for Infectious Disease"/>
            <person name="Wu L."/>
            <person name="Ma J."/>
        </authorList>
    </citation>
    <scope>NUCLEOTIDE SEQUENCE [LARGE SCALE GENOMIC DNA]</scope>
    <source>
        <strain evidence="4">KCTC 52094</strain>
    </source>
</reference>
<dbReference type="Gene3D" id="3.40.50.970">
    <property type="match status" value="1"/>
</dbReference>
<keyword evidence="4" id="KW-1185">Reference proteome</keyword>
<gene>
    <name evidence="3" type="ORF">ACFOD4_03285</name>
</gene>
<organism evidence="3 4">
    <name type="scientific">Teichococcus globiformis</name>
    <dbReference type="NCBI Taxonomy" id="2307229"/>
    <lineage>
        <taxon>Bacteria</taxon>
        <taxon>Pseudomonadati</taxon>
        <taxon>Pseudomonadota</taxon>
        <taxon>Alphaproteobacteria</taxon>
        <taxon>Acetobacterales</taxon>
        <taxon>Roseomonadaceae</taxon>
        <taxon>Roseomonas</taxon>
    </lineage>
</organism>
<sequence>MERPGMESVADDAAGWPDALFALLKTHNIRQVAYVPDAGHGQLIRRCQEDGGIRAISLTTEEEGIALMLGAWLGGERGLLLMQSSGVGNCINMLSLSVLHRTPMPMLVTMRGDFGEFNPAQVPMGNATQTVLEAMGTLVRRADSPADVVPVADATIRMAFNTFRPTATLIGQRVLGAKTFGKD</sequence>